<protein>
    <submittedName>
        <fullName evidence="3">TfoX/Sxy family protein</fullName>
    </submittedName>
</protein>
<sequence length="163" mass="17375">MRAGPIVAGAQSPMRGGERRPRMAYDPDLVSRLHALFAARDDVEPRRMFGGLCFLLKGDMCVAVRGDSLILRLGEEGARLAATREHVAPAILGGRVMKAWATAAPAALRSDAALAEFVGLAVAFVETLPRAAADQKIPSTRRRAGAAKSTKARTTGRRKRAEG</sequence>
<comment type="caution">
    <text evidence="3">The sequence shown here is derived from an EMBL/GenBank/DDBJ whole genome shotgun (WGS) entry which is preliminary data.</text>
</comment>
<dbReference type="SUPFAM" id="SSF159894">
    <property type="entry name" value="YgaC/TfoX-N like"/>
    <property type="match status" value="1"/>
</dbReference>
<feature type="compositionally biased region" description="Basic residues" evidence="1">
    <location>
        <begin position="139"/>
        <end position="163"/>
    </location>
</feature>
<organism evidence="3 4">
    <name type="scientific">Methylosinus sporium</name>
    <dbReference type="NCBI Taxonomy" id="428"/>
    <lineage>
        <taxon>Bacteria</taxon>
        <taxon>Pseudomonadati</taxon>
        <taxon>Pseudomonadota</taxon>
        <taxon>Alphaproteobacteria</taxon>
        <taxon>Hyphomicrobiales</taxon>
        <taxon>Methylocystaceae</taxon>
        <taxon>Methylosinus</taxon>
    </lineage>
</organism>
<dbReference type="InterPro" id="IPR007076">
    <property type="entry name" value="TfoX_N"/>
</dbReference>
<feature type="region of interest" description="Disordered" evidence="1">
    <location>
        <begin position="135"/>
        <end position="163"/>
    </location>
</feature>
<dbReference type="Proteomes" id="UP000316781">
    <property type="component" value="Unassembled WGS sequence"/>
</dbReference>
<accession>A0A549T425</accession>
<evidence type="ECO:0000259" key="2">
    <source>
        <dbReference type="Pfam" id="PF04993"/>
    </source>
</evidence>
<dbReference type="Pfam" id="PF04993">
    <property type="entry name" value="TfoX_N"/>
    <property type="match status" value="1"/>
</dbReference>
<gene>
    <name evidence="3" type="ORF">FM996_04085</name>
</gene>
<dbReference type="Gene3D" id="3.30.1460.30">
    <property type="entry name" value="YgaC/TfoX-N like chaperone"/>
    <property type="match status" value="1"/>
</dbReference>
<evidence type="ECO:0000313" key="4">
    <source>
        <dbReference type="Proteomes" id="UP000316781"/>
    </source>
</evidence>
<dbReference type="AlphaFoldDB" id="A0A549T425"/>
<proteinExistence type="predicted"/>
<evidence type="ECO:0000313" key="3">
    <source>
        <dbReference type="EMBL" id="TRL36631.1"/>
    </source>
</evidence>
<name>A0A549T425_METSR</name>
<evidence type="ECO:0000256" key="1">
    <source>
        <dbReference type="SAM" id="MobiDB-lite"/>
    </source>
</evidence>
<feature type="region of interest" description="Disordered" evidence="1">
    <location>
        <begin position="1"/>
        <end position="21"/>
    </location>
</feature>
<reference evidence="3 4" key="1">
    <citation type="submission" date="2019-07" db="EMBL/GenBank/DDBJ databases">
        <title>Ln-dependent methylotrophs.</title>
        <authorList>
            <person name="Tani A."/>
        </authorList>
    </citation>
    <scope>NUCLEOTIDE SEQUENCE [LARGE SCALE GENOMIC DNA]</scope>
    <source>
        <strain evidence="3 4">SM89A</strain>
    </source>
</reference>
<feature type="domain" description="TfoX N-terminal" evidence="2">
    <location>
        <begin position="36"/>
        <end position="124"/>
    </location>
</feature>
<dbReference type="EMBL" id="VJMF01000018">
    <property type="protein sequence ID" value="TRL36631.1"/>
    <property type="molecule type" value="Genomic_DNA"/>
</dbReference>